<keyword evidence="2" id="KW-0719">Serine esterase</keyword>
<dbReference type="OrthoDB" id="19653at2759"/>
<evidence type="ECO:0000313" key="7">
    <source>
        <dbReference type="Proteomes" id="UP000838878"/>
    </source>
</evidence>
<dbReference type="AlphaFoldDB" id="A0A8J9YL39"/>
<name>A0A8J9YL39_9NEOP</name>
<gene>
    <name evidence="6" type="ORF">BINO364_LOCUS14652</name>
</gene>
<proteinExistence type="inferred from homology"/>
<dbReference type="PANTHER" id="PTHR43142:SF1">
    <property type="entry name" value="CARBOXYLIC ESTER HYDROLASE"/>
    <property type="match status" value="1"/>
</dbReference>
<dbReference type="GO" id="GO:0052689">
    <property type="term" value="F:carboxylic ester hydrolase activity"/>
    <property type="evidence" value="ECO:0007669"/>
    <property type="project" value="UniProtKB-KW"/>
</dbReference>
<dbReference type="Pfam" id="PF00135">
    <property type="entry name" value="COesterase"/>
    <property type="match status" value="1"/>
</dbReference>
<evidence type="ECO:0000256" key="1">
    <source>
        <dbReference type="ARBA" id="ARBA00005964"/>
    </source>
</evidence>
<evidence type="ECO:0000256" key="4">
    <source>
        <dbReference type="ARBA" id="ARBA00023180"/>
    </source>
</evidence>
<keyword evidence="4" id="KW-0325">Glycoprotein</keyword>
<keyword evidence="3" id="KW-0378">Hydrolase</keyword>
<evidence type="ECO:0000256" key="3">
    <source>
        <dbReference type="ARBA" id="ARBA00022801"/>
    </source>
</evidence>
<dbReference type="SUPFAM" id="SSF53474">
    <property type="entry name" value="alpha/beta-Hydrolases"/>
    <property type="match status" value="1"/>
</dbReference>
<dbReference type="InterPro" id="IPR019819">
    <property type="entry name" value="Carboxylesterase_B_CS"/>
</dbReference>
<dbReference type="PANTHER" id="PTHR43142">
    <property type="entry name" value="CARBOXYLIC ESTER HYDROLASE"/>
    <property type="match status" value="1"/>
</dbReference>
<dbReference type="InterPro" id="IPR002018">
    <property type="entry name" value="CarbesteraseB"/>
</dbReference>
<feature type="domain" description="Carboxylesterase type B" evidence="5">
    <location>
        <begin position="4"/>
        <end position="521"/>
    </location>
</feature>
<dbReference type="Proteomes" id="UP000838878">
    <property type="component" value="Chromosome 8"/>
</dbReference>
<dbReference type="InterPro" id="IPR029058">
    <property type="entry name" value="AB_hydrolase_fold"/>
</dbReference>
<keyword evidence="7" id="KW-1185">Reference proteome</keyword>
<accession>A0A8J9YL39</accession>
<feature type="non-terminal residue" evidence="6">
    <location>
        <position position="537"/>
    </location>
</feature>
<protein>
    <recommendedName>
        <fullName evidence="5">Carboxylesterase type B domain-containing protein</fullName>
    </recommendedName>
</protein>
<comment type="similarity">
    <text evidence="1">Belongs to the type-B carboxylesterase/lipase family.</text>
</comment>
<dbReference type="PROSITE" id="PS00941">
    <property type="entry name" value="CARBOXYLESTERASE_B_2"/>
    <property type="match status" value="1"/>
</dbReference>
<reference evidence="6" key="1">
    <citation type="submission" date="2021-12" db="EMBL/GenBank/DDBJ databases">
        <authorList>
            <person name="Martin H S."/>
        </authorList>
    </citation>
    <scope>NUCLEOTIDE SEQUENCE</scope>
</reference>
<evidence type="ECO:0000259" key="5">
    <source>
        <dbReference type="Pfam" id="PF00135"/>
    </source>
</evidence>
<dbReference type="EMBL" id="OV170228">
    <property type="protein sequence ID" value="CAH0729586.1"/>
    <property type="molecule type" value="Genomic_DNA"/>
</dbReference>
<evidence type="ECO:0000256" key="2">
    <source>
        <dbReference type="ARBA" id="ARBA00022487"/>
    </source>
</evidence>
<evidence type="ECO:0000313" key="6">
    <source>
        <dbReference type="EMBL" id="CAH0729586.1"/>
    </source>
</evidence>
<dbReference type="Gene3D" id="3.40.50.1820">
    <property type="entry name" value="alpha/beta hydrolase"/>
    <property type="match status" value="1"/>
</dbReference>
<organism evidence="6 7">
    <name type="scientific">Brenthis ino</name>
    <name type="common">lesser marbled fritillary</name>
    <dbReference type="NCBI Taxonomy" id="405034"/>
    <lineage>
        <taxon>Eukaryota</taxon>
        <taxon>Metazoa</taxon>
        <taxon>Ecdysozoa</taxon>
        <taxon>Arthropoda</taxon>
        <taxon>Hexapoda</taxon>
        <taxon>Insecta</taxon>
        <taxon>Pterygota</taxon>
        <taxon>Neoptera</taxon>
        <taxon>Endopterygota</taxon>
        <taxon>Lepidoptera</taxon>
        <taxon>Glossata</taxon>
        <taxon>Ditrysia</taxon>
        <taxon>Papilionoidea</taxon>
        <taxon>Nymphalidae</taxon>
        <taxon>Heliconiinae</taxon>
        <taxon>Argynnini</taxon>
        <taxon>Brenthis</taxon>
    </lineage>
</organism>
<sequence>MTTNPIVKVKQGQLSGKACKTISDKQYFAFKGIPYAKPPIGELRFAAPEAPEPWEGIRDGTKECNICAQFEKETLQVVGDEDCLYLNVYTPSLPNSDGPSLPVMVFVHGGGFLFGNGTEDSKHGPDHLIEKDVVLVSLNYRLGILGFLSLDCKEAQGNMGLKDQVFALKWIQQNIKNFNGDSNNVTIFGVSAGGASVEYLMISPMAKGLFHKAIAQSGSSLLHWAQNNKIKEVASKIPIIKKKMIGGTKDLLKYLKDMPCKDLIEASMTVLALSKFRGGLNFCFVPSIEKDGDWEPFVNKCTYDSLLHGHFTKVPYMAGYCTREGLLLVSLAYSAIEKLVKEKDFLSYLPFEIDETEKVEVETKLKNIYLEGENNYTEADAFAIDFFSDVDFIGGIYVSTLLVAKHNSPVYFYEFKYDGGLNYLKRKLNIDREGACHGDEGGYLIKCQILDDVNLSDTDKLVLDRMCQMWTNFAKYGDPTPKIDNVIDTTWEPIAETGMAYLEIDDKLTMKHEMNTERMKFFKELYEKYYKSTFDAC</sequence>